<name>A0A1G2GX42_9BACT</name>
<dbReference type="Proteomes" id="UP000179106">
    <property type="component" value="Unassembled WGS sequence"/>
</dbReference>
<comment type="caution">
    <text evidence="2">The sequence shown here is derived from an EMBL/GenBank/DDBJ whole genome shotgun (WGS) entry which is preliminary data.</text>
</comment>
<organism evidence="2 3">
    <name type="scientific">Candidatus Ryanbacteria bacterium RIFCSPLOWO2_01_FULL_48_26</name>
    <dbReference type="NCBI Taxonomy" id="1802126"/>
    <lineage>
        <taxon>Bacteria</taxon>
        <taxon>Candidatus Ryaniibacteriota</taxon>
    </lineage>
</organism>
<dbReference type="InterPro" id="IPR038726">
    <property type="entry name" value="PDDEXK_AddAB-type"/>
</dbReference>
<dbReference type="Gene3D" id="3.90.320.10">
    <property type="match status" value="1"/>
</dbReference>
<reference evidence="2 3" key="1">
    <citation type="journal article" date="2016" name="Nat. Commun.">
        <title>Thousands of microbial genomes shed light on interconnected biogeochemical processes in an aquifer system.</title>
        <authorList>
            <person name="Anantharaman K."/>
            <person name="Brown C.T."/>
            <person name="Hug L.A."/>
            <person name="Sharon I."/>
            <person name="Castelle C.J."/>
            <person name="Probst A.J."/>
            <person name="Thomas B.C."/>
            <person name="Singh A."/>
            <person name="Wilkins M.J."/>
            <person name="Karaoz U."/>
            <person name="Brodie E.L."/>
            <person name="Williams K.H."/>
            <person name="Hubbard S.S."/>
            <person name="Banfield J.F."/>
        </authorList>
    </citation>
    <scope>NUCLEOTIDE SEQUENCE [LARGE SCALE GENOMIC DNA]</scope>
</reference>
<dbReference type="STRING" id="1802126.A3B25_02880"/>
<dbReference type="InterPro" id="IPR011604">
    <property type="entry name" value="PDDEXK-like_dom_sf"/>
</dbReference>
<dbReference type="Pfam" id="PF12705">
    <property type="entry name" value="PDDEXK_1"/>
    <property type="match status" value="1"/>
</dbReference>
<gene>
    <name evidence="2" type="ORF">A3B25_02880</name>
</gene>
<evidence type="ECO:0000313" key="3">
    <source>
        <dbReference type="Proteomes" id="UP000179106"/>
    </source>
</evidence>
<evidence type="ECO:0000259" key="1">
    <source>
        <dbReference type="Pfam" id="PF12705"/>
    </source>
</evidence>
<dbReference type="EMBL" id="MHNW01000001">
    <property type="protein sequence ID" value="OGZ54774.1"/>
    <property type="molecule type" value="Genomic_DNA"/>
</dbReference>
<evidence type="ECO:0000313" key="2">
    <source>
        <dbReference type="EMBL" id="OGZ54774.1"/>
    </source>
</evidence>
<accession>A0A1G2GX42</accession>
<sequence length="225" mass="25890">MTKLSRSKIELSLECPRCFWLDMKQKIKRPPPMPYTINNAVDYLLKQEFDVHREKGTAHPVMKKHAIDAVPFNTPEINKWRHNFTGVQHQHAPTDFLVYGAVDDLWVNSDGRISVVDYKATGANQHNIYDSYRRQMEIYQWLLRQNGLDVSPTGYFVFAKVNKGGGFGFGTAALSFDLIIEPLEGDNSWVEKAIKDARKIFDLEKSPEANPECEYCIYAKNTTRI</sequence>
<feature type="domain" description="PD-(D/E)XK endonuclease-like" evidence="1">
    <location>
        <begin position="60"/>
        <end position="219"/>
    </location>
</feature>
<proteinExistence type="predicted"/>
<protein>
    <recommendedName>
        <fullName evidence="1">PD-(D/E)XK endonuclease-like domain-containing protein</fullName>
    </recommendedName>
</protein>
<dbReference type="AlphaFoldDB" id="A0A1G2GX42"/>